<feature type="domain" description="Nucleotidyl transferase" evidence="1">
    <location>
        <begin position="7"/>
        <end position="287"/>
    </location>
</feature>
<gene>
    <name evidence="3" type="ORF">CJ199_06065</name>
</gene>
<dbReference type="OrthoDB" id="9806359at2"/>
<evidence type="ECO:0000259" key="2">
    <source>
        <dbReference type="Pfam" id="PF22640"/>
    </source>
</evidence>
<dbReference type="PANTHER" id="PTHR46390:SF1">
    <property type="entry name" value="MANNOSE-1-PHOSPHATE GUANYLYLTRANSFERASE"/>
    <property type="match status" value="1"/>
</dbReference>
<sequence length="368" mass="39410">MIPNFHAVIPAGGAGTRLWPLSRRDRPKFLHDILGVGSTLLQSTWSRTVPLVDPDHMWVVTGQAHAEEVSHQLPDLRDDRLVREPSPRDSAAAIGLAAALIHRTDSDAVIGSFSADHSITNAEDFRTVITQAVAAASGGDIVTVGITPTYASTAYGYIETGANLGLRAAPTARRALNFVEKPDATTARKYTFSGRYRWNAGMFIARTDAMLELFAQHAPDLYAGLMKIAEVWGTDRQDAVLGEVWPQLEKVAIDYVIAEPAARAGRVVVVPGDFGWDDVGDFDAVAKLRQPAPGERCAVKVIGDSPVISEDSSGVVISTGDRPVALVGLDDVVVVDTDDALLVTSRSSAQKVKNVVARLGDRGLTQIL</sequence>
<dbReference type="GO" id="GO:0009298">
    <property type="term" value="P:GDP-mannose biosynthetic process"/>
    <property type="evidence" value="ECO:0007669"/>
    <property type="project" value="TreeGrafter"/>
</dbReference>
<dbReference type="Pfam" id="PF00483">
    <property type="entry name" value="NTP_transferase"/>
    <property type="match status" value="1"/>
</dbReference>
<keyword evidence="3" id="KW-0808">Transferase</keyword>
<dbReference type="SUPFAM" id="SSF159283">
    <property type="entry name" value="Guanosine diphospho-D-mannose pyrophosphorylase/mannose-6-phosphate isomerase linker domain"/>
    <property type="match status" value="1"/>
</dbReference>
<dbReference type="Proteomes" id="UP000235598">
    <property type="component" value="Unassembled WGS sequence"/>
</dbReference>
<keyword evidence="3" id="KW-0548">Nucleotidyltransferase</keyword>
<dbReference type="AlphaFoldDB" id="A0A2N6VN82"/>
<dbReference type="GO" id="GO:0004475">
    <property type="term" value="F:mannose-1-phosphate guanylyltransferase (GTP) activity"/>
    <property type="evidence" value="ECO:0007669"/>
    <property type="project" value="InterPro"/>
</dbReference>
<evidence type="ECO:0000313" key="4">
    <source>
        <dbReference type="Proteomes" id="UP000235598"/>
    </source>
</evidence>
<dbReference type="InterPro" id="IPR049577">
    <property type="entry name" value="GMPP_N"/>
</dbReference>
<accession>A0A2N6VN82</accession>
<feature type="domain" description="MannoseP isomerase/GMP-like beta-helix" evidence="2">
    <location>
        <begin position="307"/>
        <end position="359"/>
    </location>
</feature>
<name>A0A2N6VN82_9MICO</name>
<dbReference type="InterPro" id="IPR005835">
    <property type="entry name" value="NTP_transferase_dom"/>
</dbReference>
<dbReference type="Gene3D" id="3.90.550.10">
    <property type="entry name" value="Spore Coat Polysaccharide Biosynthesis Protein SpsA, Chain A"/>
    <property type="match status" value="1"/>
</dbReference>
<comment type="caution">
    <text evidence="3">The sequence shown here is derived from an EMBL/GenBank/DDBJ whole genome shotgun (WGS) entry which is preliminary data.</text>
</comment>
<protein>
    <submittedName>
        <fullName evidence="3">Mannose-1-phosphate guanylyltransferase</fullName>
    </submittedName>
</protein>
<dbReference type="RefSeq" id="WP_102238598.1">
    <property type="nucleotide sequence ID" value="NZ_PNHK01000002.1"/>
</dbReference>
<dbReference type="InterPro" id="IPR029044">
    <property type="entry name" value="Nucleotide-diphossugar_trans"/>
</dbReference>
<dbReference type="InterPro" id="IPR051161">
    <property type="entry name" value="Mannose-6P_isomerase_type2"/>
</dbReference>
<reference evidence="3 4" key="1">
    <citation type="submission" date="2017-09" db="EMBL/GenBank/DDBJ databases">
        <title>Bacterial strain isolated from the female urinary microbiota.</title>
        <authorList>
            <person name="Thomas-White K."/>
            <person name="Kumar N."/>
            <person name="Forster S."/>
            <person name="Putonti C."/>
            <person name="Lawley T."/>
            <person name="Wolfe A.J."/>
        </authorList>
    </citation>
    <scope>NUCLEOTIDE SEQUENCE [LARGE SCALE GENOMIC DNA]</scope>
    <source>
        <strain evidence="3 4">UMB1301</strain>
    </source>
</reference>
<dbReference type="Pfam" id="PF22640">
    <property type="entry name" value="ManC_GMP_beta-helix"/>
    <property type="match status" value="1"/>
</dbReference>
<evidence type="ECO:0000313" key="3">
    <source>
        <dbReference type="EMBL" id="PMD05576.1"/>
    </source>
</evidence>
<dbReference type="SUPFAM" id="SSF53448">
    <property type="entry name" value="Nucleotide-diphospho-sugar transferases"/>
    <property type="match status" value="1"/>
</dbReference>
<evidence type="ECO:0000259" key="1">
    <source>
        <dbReference type="Pfam" id="PF00483"/>
    </source>
</evidence>
<dbReference type="PANTHER" id="PTHR46390">
    <property type="entry name" value="MANNOSE-1-PHOSPHATE GUANYLYLTRANSFERASE"/>
    <property type="match status" value="1"/>
</dbReference>
<dbReference type="InterPro" id="IPR054566">
    <property type="entry name" value="ManC/GMP-like_b-helix"/>
</dbReference>
<dbReference type="CDD" id="cd02509">
    <property type="entry name" value="GDP-M1P_Guanylyltransferase"/>
    <property type="match status" value="1"/>
</dbReference>
<dbReference type="EMBL" id="PNHK01000002">
    <property type="protein sequence ID" value="PMD05576.1"/>
    <property type="molecule type" value="Genomic_DNA"/>
</dbReference>
<proteinExistence type="predicted"/>
<organism evidence="3 4">
    <name type="scientific">Brevibacterium paucivorans</name>
    <dbReference type="NCBI Taxonomy" id="170994"/>
    <lineage>
        <taxon>Bacteria</taxon>
        <taxon>Bacillati</taxon>
        <taxon>Actinomycetota</taxon>
        <taxon>Actinomycetes</taxon>
        <taxon>Micrococcales</taxon>
        <taxon>Brevibacteriaceae</taxon>
        <taxon>Brevibacterium</taxon>
    </lineage>
</organism>